<feature type="compositionally biased region" description="Acidic residues" evidence="2">
    <location>
        <begin position="530"/>
        <end position="545"/>
    </location>
</feature>
<dbReference type="STRING" id="1280837.A0A316VLI5"/>
<dbReference type="OrthoDB" id="26970at2759"/>
<keyword evidence="3" id="KW-0396">Initiation factor</keyword>
<sequence length="768" mass="85326">MGSDSPSESDKRGFYFDYVKKALADKMRGQDKEYLELVAQFNLPSQTSTTSAPPPIGLLQMLLHALTGVASKLDRRNHHALVNAILTLPWATMGGDIFARTWIRFVCTLCSGRSEWVSEVLARAIKGFSYRSDWRSMSYAPAASSSSSKPTRRLIYGRIHTLLRSLLSLIPTLPSQLAPLIQRHFPHKADGIREHVVFVQNMFEICEYADDLRPNILELVIGRSVEIDVEIQIELDELEEAEADLEDADLDGIQESNLISDGDLLDKPLDADSDSDDEGDDSEDDAAGLDDLDSDGDDDLDELRNGKVLPERERIKQVRSLAEKLDAMMSTLFRNMETMDRRYSNASKGIGGTYDLSPARAIALRNEQFGNLLRIFERTLLPTFKSRHVQFLLFWCASLERSYSETFIGMLLNKAIYTNSGDEFDSQTGWRIKEGSPVVMRIAAASYVASLVARAKFVDAEDARIIMLNLCAFLDAHMDAYSQGLLASQSPIGLELEALNGPHAMFYAVAQACFYIFCFRWRDLHSTDDAAEQDEDASEDDDEANEYGNKEDVDGSGRVRWCNGIDSIKRAILSQFNPLAHCSATVVKQFASVAQLTGFMYCWNIIERNSRSSSKKHDGGSTPTLSRTNSMTSLHSPAPARSNSTSTVTTTMISAPGAQDQSTAQSTFTPPTSTNNDIDSFFPFDPYRLRSSTKWVEPLYREWADVAPEGMIDESETEDDEEDDDDEKLNDDADSASSGQSYGASVSTDDSSSVARSLEAMSISPRFV</sequence>
<dbReference type="Proteomes" id="UP000245771">
    <property type="component" value="Unassembled WGS sequence"/>
</dbReference>
<feature type="compositionally biased region" description="Acidic residues" evidence="2">
    <location>
        <begin position="271"/>
        <end position="301"/>
    </location>
</feature>
<accession>A0A316VLI5</accession>
<dbReference type="GO" id="GO:0005634">
    <property type="term" value="C:nucleus"/>
    <property type="evidence" value="ECO:0007669"/>
    <property type="project" value="TreeGrafter"/>
</dbReference>
<reference evidence="3 4" key="1">
    <citation type="journal article" date="2018" name="Mol. Biol. Evol.">
        <title>Broad Genomic Sampling Reveals a Smut Pathogenic Ancestry of the Fungal Clade Ustilaginomycotina.</title>
        <authorList>
            <person name="Kijpornyongpan T."/>
            <person name="Mondo S.J."/>
            <person name="Barry K."/>
            <person name="Sandor L."/>
            <person name="Lee J."/>
            <person name="Lipzen A."/>
            <person name="Pangilinan J."/>
            <person name="LaButti K."/>
            <person name="Hainaut M."/>
            <person name="Henrissat B."/>
            <person name="Grigoriev I.V."/>
            <person name="Spatafora J.W."/>
            <person name="Aime M.C."/>
        </authorList>
    </citation>
    <scope>NUCLEOTIDE SEQUENCE [LARGE SCALE GENOMIC DNA]</scope>
    <source>
        <strain evidence="3 4">MCA 3882</strain>
    </source>
</reference>
<dbReference type="RefSeq" id="XP_025358679.1">
    <property type="nucleotide sequence ID" value="XM_025499844.1"/>
</dbReference>
<feature type="compositionally biased region" description="Polar residues" evidence="2">
    <location>
        <begin position="621"/>
        <end position="678"/>
    </location>
</feature>
<feature type="compositionally biased region" description="Acidic residues" evidence="2">
    <location>
        <begin position="711"/>
        <end position="734"/>
    </location>
</feature>
<evidence type="ECO:0000256" key="1">
    <source>
        <dbReference type="ARBA" id="ARBA00010098"/>
    </source>
</evidence>
<dbReference type="GO" id="GO:0003743">
    <property type="term" value="F:translation initiation factor activity"/>
    <property type="evidence" value="ECO:0007669"/>
    <property type="project" value="UniProtKB-KW"/>
</dbReference>
<gene>
    <name evidence="3" type="ORF">FA14DRAFT_163797</name>
</gene>
<evidence type="ECO:0000256" key="2">
    <source>
        <dbReference type="SAM" id="MobiDB-lite"/>
    </source>
</evidence>
<keyword evidence="3" id="KW-0648">Protein biosynthesis</keyword>
<evidence type="ECO:0000313" key="3">
    <source>
        <dbReference type="EMBL" id="PWN38377.1"/>
    </source>
</evidence>
<feature type="compositionally biased region" description="Low complexity" evidence="2">
    <location>
        <begin position="744"/>
        <end position="757"/>
    </location>
</feature>
<feature type="region of interest" description="Disordered" evidence="2">
    <location>
        <begin position="530"/>
        <end position="552"/>
    </location>
</feature>
<dbReference type="PANTHER" id="PTHR12790">
    <property type="entry name" value="TRANSCRIPTION INITIATION FACTOR IA RRN3"/>
    <property type="match status" value="1"/>
</dbReference>
<dbReference type="GeneID" id="37021625"/>
<protein>
    <submittedName>
        <fullName evidence="3">RNA polymerase I-specific transcription initiation factor RRN3</fullName>
    </submittedName>
</protein>
<organism evidence="3 4">
    <name type="scientific">Meira miltonrushii</name>
    <dbReference type="NCBI Taxonomy" id="1280837"/>
    <lineage>
        <taxon>Eukaryota</taxon>
        <taxon>Fungi</taxon>
        <taxon>Dikarya</taxon>
        <taxon>Basidiomycota</taxon>
        <taxon>Ustilaginomycotina</taxon>
        <taxon>Exobasidiomycetes</taxon>
        <taxon>Exobasidiales</taxon>
        <taxon>Brachybasidiaceae</taxon>
        <taxon>Meira</taxon>
    </lineage>
</organism>
<name>A0A316VLI5_9BASI</name>
<comment type="similarity">
    <text evidence="1">Belongs to the RRN3 family.</text>
</comment>
<dbReference type="Pfam" id="PF05327">
    <property type="entry name" value="RRN3"/>
    <property type="match status" value="1"/>
</dbReference>
<dbReference type="EMBL" id="KZ819602">
    <property type="protein sequence ID" value="PWN38377.1"/>
    <property type="molecule type" value="Genomic_DNA"/>
</dbReference>
<dbReference type="GO" id="GO:0001181">
    <property type="term" value="F:RNA polymerase I general transcription initiation factor activity"/>
    <property type="evidence" value="ECO:0007669"/>
    <property type="project" value="InterPro"/>
</dbReference>
<feature type="region of interest" description="Disordered" evidence="2">
    <location>
        <begin position="707"/>
        <end position="768"/>
    </location>
</feature>
<feature type="region of interest" description="Disordered" evidence="2">
    <location>
        <begin position="611"/>
        <end position="680"/>
    </location>
</feature>
<keyword evidence="4" id="KW-1185">Reference proteome</keyword>
<proteinExistence type="inferred from homology"/>
<dbReference type="PANTHER" id="PTHR12790:SF0">
    <property type="entry name" value="RNA POLYMERASE I-SPECIFIC TRANSCRIPTION INITIATION FACTOR RRN3-RELATED"/>
    <property type="match status" value="1"/>
</dbReference>
<dbReference type="GO" id="GO:0006361">
    <property type="term" value="P:transcription initiation at RNA polymerase I promoter"/>
    <property type="evidence" value="ECO:0007669"/>
    <property type="project" value="InterPro"/>
</dbReference>
<dbReference type="InParanoid" id="A0A316VLI5"/>
<evidence type="ECO:0000313" key="4">
    <source>
        <dbReference type="Proteomes" id="UP000245771"/>
    </source>
</evidence>
<dbReference type="GO" id="GO:0001042">
    <property type="term" value="F:RNA polymerase I core binding"/>
    <property type="evidence" value="ECO:0007669"/>
    <property type="project" value="TreeGrafter"/>
</dbReference>
<dbReference type="InterPro" id="IPR007991">
    <property type="entry name" value="RNA_pol_I_trans_ini_fac_RRN3"/>
</dbReference>
<dbReference type="FunCoup" id="A0A316VLI5">
    <property type="interactions" value="438"/>
</dbReference>
<dbReference type="AlphaFoldDB" id="A0A316VLI5"/>
<feature type="region of interest" description="Disordered" evidence="2">
    <location>
        <begin position="260"/>
        <end position="306"/>
    </location>
</feature>